<feature type="signal peptide" evidence="2">
    <location>
        <begin position="1"/>
        <end position="22"/>
    </location>
</feature>
<evidence type="ECO:0000256" key="2">
    <source>
        <dbReference type="RuleBase" id="RU362097"/>
    </source>
</evidence>
<dbReference type="PANTHER" id="PTHR30203:SF32">
    <property type="entry name" value="CATION EFFLUX SYSTEM PROTEIN CUSC"/>
    <property type="match status" value="1"/>
</dbReference>
<organism evidence="4 5">
    <name type="scientific">Cupriavidus pampae</name>
    <dbReference type="NCBI Taxonomy" id="659251"/>
    <lineage>
        <taxon>Bacteria</taxon>
        <taxon>Pseudomonadati</taxon>
        <taxon>Pseudomonadota</taxon>
        <taxon>Betaproteobacteria</taxon>
        <taxon>Burkholderiales</taxon>
        <taxon>Burkholderiaceae</taxon>
        <taxon>Cupriavidus</taxon>
    </lineage>
</organism>
<name>A0ABM8XJ17_9BURK</name>
<evidence type="ECO:0000313" key="4">
    <source>
        <dbReference type="EMBL" id="CAG9180187.1"/>
    </source>
</evidence>
<evidence type="ECO:0000313" key="5">
    <source>
        <dbReference type="Proteomes" id="UP000706525"/>
    </source>
</evidence>
<dbReference type="RefSeq" id="WP_223992328.1">
    <property type="nucleotide sequence ID" value="NZ_CAJZAG010000009.1"/>
</dbReference>
<dbReference type="InterPro" id="IPR010131">
    <property type="entry name" value="MdtP/NodT-like"/>
</dbReference>
<dbReference type="PANTHER" id="PTHR30203">
    <property type="entry name" value="OUTER MEMBRANE CATION EFFLUX PROTEIN"/>
    <property type="match status" value="1"/>
</dbReference>
<feature type="compositionally biased region" description="Basic and acidic residues" evidence="3">
    <location>
        <begin position="504"/>
        <end position="515"/>
    </location>
</feature>
<dbReference type="NCBIfam" id="TIGR01845">
    <property type="entry name" value="outer_NodT"/>
    <property type="match status" value="1"/>
</dbReference>
<keyword evidence="2" id="KW-0812">Transmembrane</keyword>
<proteinExistence type="inferred from homology"/>
<dbReference type="InterPro" id="IPR003423">
    <property type="entry name" value="OMP_efflux"/>
</dbReference>
<dbReference type="SUPFAM" id="SSF56954">
    <property type="entry name" value="Outer membrane efflux proteins (OEP)"/>
    <property type="match status" value="1"/>
</dbReference>
<keyword evidence="5" id="KW-1185">Reference proteome</keyword>
<comment type="similarity">
    <text evidence="1 2">Belongs to the outer membrane factor (OMF) (TC 1.B.17) family.</text>
</comment>
<gene>
    <name evidence="4" type="primary">oprM_12</name>
    <name evidence="4" type="ORF">LMG32289_04542</name>
</gene>
<comment type="caution">
    <text evidence="4">The sequence shown here is derived from an EMBL/GenBank/DDBJ whole genome shotgun (WGS) entry which is preliminary data.</text>
</comment>
<reference evidence="4 5" key="1">
    <citation type="submission" date="2021-08" db="EMBL/GenBank/DDBJ databases">
        <authorList>
            <person name="Peeters C."/>
        </authorList>
    </citation>
    <scope>NUCLEOTIDE SEQUENCE [LARGE SCALE GENOMIC DNA]</scope>
    <source>
        <strain evidence="4 5">LMG 32289</strain>
    </source>
</reference>
<accession>A0ABM8XJ17</accession>
<keyword evidence="2" id="KW-1134">Transmembrane beta strand</keyword>
<feature type="chain" id="PRO_5044986295" evidence="2">
    <location>
        <begin position="23"/>
        <end position="515"/>
    </location>
</feature>
<evidence type="ECO:0000256" key="1">
    <source>
        <dbReference type="ARBA" id="ARBA00007613"/>
    </source>
</evidence>
<dbReference type="Gene3D" id="2.20.200.10">
    <property type="entry name" value="Outer membrane efflux proteins (OEP)"/>
    <property type="match status" value="1"/>
</dbReference>
<dbReference type="Pfam" id="PF02321">
    <property type="entry name" value="OEP"/>
    <property type="match status" value="2"/>
</dbReference>
<keyword evidence="2" id="KW-0732">Signal</keyword>
<keyword evidence="2" id="KW-0449">Lipoprotein</keyword>
<dbReference type="EMBL" id="CAJZAG010000009">
    <property type="protein sequence ID" value="CAG9180187.1"/>
    <property type="molecule type" value="Genomic_DNA"/>
</dbReference>
<feature type="region of interest" description="Disordered" evidence="3">
    <location>
        <begin position="495"/>
        <end position="515"/>
    </location>
</feature>
<comment type="subcellular location">
    <subcellularLocation>
        <location evidence="2">Cell membrane</location>
        <topology evidence="2">Lipid-anchor</topology>
    </subcellularLocation>
</comment>
<dbReference type="Proteomes" id="UP000706525">
    <property type="component" value="Unassembled WGS sequence"/>
</dbReference>
<protein>
    <submittedName>
        <fullName evidence="4">Outer membrane protein OprM</fullName>
    </submittedName>
</protein>
<keyword evidence="2" id="KW-0472">Membrane</keyword>
<keyword evidence="2" id="KW-0564">Palmitate</keyword>
<dbReference type="Gene3D" id="1.20.1600.10">
    <property type="entry name" value="Outer membrane efflux proteins (OEP)"/>
    <property type="match status" value="1"/>
</dbReference>
<sequence length="515" mass="56819">MRIAAGARRVLAAGSLCLSACARLGPDFHASHEDWVEHWNSPAIEQLSARVDGQGDAERAAQWWKVFADPTLERLIADADAHNASLKIAGLRVMEARAQLGIAQSGRYPQLQQVSADALRVDRRQAGGRNPENSQFWQYSAGFDIGWELDFWGRFSRAIESADAAYFAAVANHDDAMVLVRAQVADTYFAMRTAEARLRIARDNAKLQRRSYEITERLFKGGETDELDVQQARTQYLGTASSIPEIEAQIVRARNAIATLTGRPPSPAAPYDLDPPGTEGVIPLIDRVVLQDVPANLLLRRPDIRAAELQVAAQSARIGVAMADLYPSLSLLGSIGWSATSFAGTPNSFIMLGGPSLRWNVFDHGRIRNAVRVEDARLQQLIVSYEDAVRQAAREADDAATGLVKALEREVILRDAQASAARSFTLASTLYREGFTDFQRVLDAQRALFAQQDAYLVNRSNAVSNLIALYKALGGGWYSDRPLVDTATRRQMEQRTNWGNLLDEQTRPAKGDRDE</sequence>
<evidence type="ECO:0000256" key="3">
    <source>
        <dbReference type="SAM" id="MobiDB-lite"/>
    </source>
</evidence>